<reference evidence="2 3" key="1">
    <citation type="submission" date="2017-09" db="EMBL/GenBank/DDBJ databases">
        <title>Depth-based differentiation of microbial function through sediment-hosted aquifers and enrichment of novel symbionts in the deep terrestrial subsurface.</title>
        <authorList>
            <person name="Probst A.J."/>
            <person name="Ladd B."/>
            <person name="Jarett J.K."/>
            <person name="Geller-Mcgrath D.E."/>
            <person name="Sieber C.M."/>
            <person name="Emerson J.B."/>
            <person name="Anantharaman K."/>
            <person name="Thomas B.C."/>
            <person name="Malmstrom R."/>
            <person name="Stieglmeier M."/>
            <person name="Klingl A."/>
            <person name="Woyke T."/>
            <person name="Ryan C.M."/>
            <person name="Banfield J.F."/>
        </authorList>
    </citation>
    <scope>NUCLEOTIDE SEQUENCE [LARGE SCALE GENOMIC DNA]</scope>
    <source>
        <strain evidence="2">CG11_big_fil_rev_8_21_14_0_20_46_11</strain>
    </source>
</reference>
<proteinExistence type="predicted"/>
<feature type="region of interest" description="Disordered" evidence="1">
    <location>
        <begin position="566"/>
        <end position="607"/>
    </location>
</feature>
<dbReference type="AlphaFoldDB" id="A0A2H0KBW9"/>
<evidence type="ECO:0000256" key="1">
    <source>
        <dbReference type="SAM" id="MobiDB-lite"/>
    </source>
</evidence>
<sequence>KQKVQKKYRVNPKDKDLQKLDAEIAEADALLTGSSTNEVVYAKTINLFKTQLDEVRERIYGEVPVAKEIHERIASEFDKQMSTALKSNSLTEIKVAAEKFTHFETLAETQGESANYLDFGADKPLDRDAFREALEGKVKELVSVNIMRVLSDLPEDVTLRRVESAIQRYVRLAEKGLGLSSREESMNLVIETLKKEEKRLRGEEGGIGKALLTSRLISKLEVGPAVVTVSPEVPVVRASTTPLSRSAMSPKASPAVHPAPPASAPPAERPTIPKRRREMPSETGSFTLEQTSGLIIGDMVMWKDRYTGENKWNEERRIESFSPGDGGKVFAHFSEAVEEGKRGTGVRVDILTKKKEVAVTDESVLETTTSIPEGRHEKLTRAETLKLFAYQDAEIPAQEKKEGLRNVTTLEHISDFAGVLETLTEKIGLKALQEKAETMIQDLKKVLDKVGVNPSPYSISKSWALWDIASNEYFVQNPKKNEGRTSASVLTNSTKERECVDAQIGREVYDAYIHNRLNVPAFLPKVDAKNRGDVDRLLKTEPTEDRTLSFKSLIRLGELVRGEVVSEAPKAESPKPPIRVTEDMRTKKPVEVPESKKAEEEPAPENKIEKLSVSEKIGKAFVEFCKGKQGFVHSDFEKELKKTVPEATVQPMFRPTGAHEFYFTNQRETSSMQYWRITVGSENFVVPTPVSGERFEGNKGFQSSGGRIPPPNKLTHLMPAKVRMNGQRWEIEEEGSFDKPGSGKETLTSVDVKNTPDTGVQEEDKRLTPSRKIGNAFVEFCKGQKGDEFNKSVLEEKLKESFPSIDLSVKTIFRSTGADDDHDIYFTDARESSPHRYWLVTIGSAHYLLPYPKARNKFEGTEGLTGV</sequence>
<comment type="caution">
    <text evidence="2">The sequence shown here is derived from an EMBL/GenBank/DDBJ whole genome shotgun (WGS) entry which is preliminary data.</text>
</comment>
<name>A0A2H0KBW9_9BACT</name>
<organism evidence="2 3">
    <name type="scientific">Candidatus Taylorbacteria bacterium CG11_big_fil_rev_8_21_14_0_20_46_11</name>
    <dbReference type="NCBI Taxonomy" id="1975025"/>
    <lineage>
        <taxon>Bacteria</taxon>
        <taxon>Candidatus Tayloriibacteriota</taxon>
    </lineage>
</organism>
<dbReference type="EMBL" id="PCVG01000030">
    <property type="protein sequence ID" value="PIQ68752.1"/>
    <property type="molecule type" value="Genomic_DNA"/>
</dbReference>
<feature type="non-terminal residue" evidence="2">
    <location>
        <position position="1"/>
    </location>
</feature>
<accession>A0A2H0KBW9</accession>
<feature type="non-terminal residue" evidence="2">
    <location>
        <position position="867"/>
    </location>
</feature>
<feature type="region of interest" description="Disordered" evidence="1">
    <location>
        <begin position="241"/>
        <end position="284"/>
    </location>
</feature>
<evidence type="ECO:0000313" key="2">
    <source>
        <dbReference type="EMBL" id="PIQ68752.1"/>
    </source>
</evidence>
<dbReference type="Proteomes" id="UP000229342">
    <property type="component" value="Unassembled WGS sequence"/>
</dbReference>
<protein>
    <submittedName>
        <fullName evidence="2">Uncharacterized protein</fullName>
    </submittedName>
</protein>
<feature type="compositionally biased region" description="Pro residues" evidence="1">
    <location>
        <begin position="257"/>
        <end position="268"/>
    </location>
</feature>
<gene>
    <name evidence="2" type="ORF">COV91_02445</name>
</gene>
<evidence type="ECO:0000313" key="3">
    <source>
        <dbReference type="Proteomes" id="UP000229342"/>
    </source>
</evidence>
<feature type="compositionally biased region" description="Basic and acidic residues" evidence="1">
    <location>
        <begin position="580"/>
        <end position="607"/>
    </location>
</feature>